<accession>A0ABR4BYP7</accession>
<dbReference type="Proteomes" id="UP001595075">
    <property type="component" value="Unassembled WGS sequence"/>
</dbReference>
<gene>
    <name evidence="1" type="ORF">VTL71DRAFT_5850</name>
</gene>
<dbReference type="EMBL" id="JAZHXI010000016">
    <property type="protein sequence ID" value="KAL2062778.1"/>
    <property type="molecule type" value="Genomic_DNA"/>
</dbReference>
<comment type="caution">
    <text evidence="1">The sequence shown here is derived from an EMBL/GenBank/DDBJ whole genome shotgun (WGS) entry which is preliminary data.</text>
</comment>
<name>A0ABR4BYP7_9HELO</name>
<organism evidence="1 2">
    <name type="scientific">Oculimacula yallundae</name>
    <dbReference type="NCBI Taxonomy" id="86028"/>
    <lineage>
        <taxon>Eukaryota</taxon>
        <taxon>Fungi</taxon>
        <taxon>Dikarya</taxon>
        <taxon>Ascomycota</taxon>
        <taxon>Pezizomycotina</taxon>
        <taxon>Leotiomycetes</taxon>
        <taxon>Helotiales</taxon>
        <taxon>Ploettnerulaceae</taxon>
        <taxon>Oculimacula</taxon>
    </lineage>
</organism>
<protein>
    <recommendedName>
        <fullName evidence="3">NADH dehydrogenase subunit 1</fullName>
    </recommendedName>
</protein>
<evidence type="ECO:0000313" key="2">
    <source>
        <dbReference type="Proteomes" id="UP001595075"/>
    </source>
</evidence>
<evidence type="ECO:0008006" key="3">
    <source>
        <dbReference type="Google" id="ProtNLM"/>
    </source>
</evidence>
<reference evidence="1 2" key="1">
    <citation type="journal article" date="2024" name="Commun. Biol.">
        <title>Comparative genomic analysis of thermophilic fungi reveals convergent evolutionary adaptations and gene losses.</title>
        <authorList>
            <person name="Steindorff A.S."/>
            <person name="Aguilar-Pontes M.V."/>
            <person name="Robinson A.J."/>
            <person name="Andreopoulos B."/>
            <person name="LaButti K."/>
            <person name="Kuo A."/>
            <person name="Mondo S."/>
            <person name="Riley R."/>
            <person name="Otillar R."/>
            <person name="Haridas S."/>
            <person name="Lipzen A."/>
            <person name="Grimwood J."/>
            <person name="Schmutz J."/>
            <person name="Clum A."/>
            <person name="Reid I.D."/>
            <person name="Moisan M.C."/>
            <person name="Butler G."/>
            <person name="Nguyen T.T.M."/>
            <person name="Dewar K."/>
            <person name="Conant G."/>
            <person name="Drula E."/>
            <person name="Henrissat B."/>
            <person name="Hansel C."/>
            <person name="Singer S."/>
            <person name="Hutchinson M.I."/>
            <person name="de Vries R.P."/>
            <person name="Natvig D.O."/>
            <person name="Powell A.J."/>
            <person name="Tsang A."/>
            <person name="Grigoriev I.V."/>
        </authorList>
    </citation>
    <scope>NUCLEOTIDE SEQUENCE [LARGE SCALE GENOMIC DNA]</scope>
    <source>
        <strain evidence="1 2">CBS 494.80</strain>
    </source>
</reference>
<keyword evidence="2" id="KW-1185">Reference proteome</keyword>
<proteinExistence type="predicted"/>
<evidence type="ECO:0000313" key="1">
    <source>
        <dbReference type="EMBL" id="KAL2062778.1"/>
    </source>
</evidence>
<sequence length="23" mass="2498">MPGCLILKIPMPIICSTHTNITT</sequence>